<reference evidence="8 9" key="1">
    <citation type="submission" date="2018-05" db="EMBL/GenBank/DDBJ databases">
        <title>Lujinxingia marina gen. nov. sp. nov., a new facultative anaerobic member of the class Deltaproteobacteria, and proposal of Lujinxingaceae fam. nov.</title>
        <authorList>
            <person name="Li C.-M."/>
        </authorList>
    </citation>
    <scope>NUCLEOTIDE SEQUENCE [LARGE SCALE GENOMIC DNA]</scope>
    <source>
        <strain evidence="8 9">B210</strain>
    </source>
</reference>
<evidence type="ECO:0000313" key="9">
    <source>
        <dbReference type="Proteomes" id="UP000249169"/>
    </source>
</evidence>
<gene>
    <name evidence="8" type="primary">mreC</name>
    <name evidence="8" type="ORF">DL240_04905</name>
</gene>
<evidence type="ECO:0000256" key="1">
    <source>
        <dbReference type="ARBA" id="ARBA00009369"/>
    </source>
</evidence>
<dbReference type="InterPro" id="IPR042175">
    <property type="entry name" value="Cell/Rod_MreC_2"/>
</dbReference>
<evidence type="ECO:0000256" key="3">
    <source>
        <dbReference type="ARBA" id="ARBA00022960"/>
    </source>
</evidence>
<dbReference type="RefSeq" id="WP_111728760.1">
    <property type="nucleotide sequence ID" value="NZ_QHKO01000002.1"/>
</dbReference>
<dbReference type="Gene3D" id="2.40.10.340">
    <property type="entry name" value="Rod shape-determining protein MreC, domain 1"/>
    <property type="match status" value="1"/>
</dbReference>
<dbReference type="InterPro" id="IPR042177">
    <property type="entry name" value="Cell/Rod_1"/>
</dbReference>
<protein>
    <recommendedName>
        <fullName evidence="2 5">Cell shape-determining protein MreC</fullName>
    </recommendedName>
    <alternativeName>
        <fullName evidence="4 5">Cell shape protein MreC</fullName>
    </alternativeName>
</protein>
<dbReference type="NCBIfam" id="TIGR00219">
    <property type="entry name" value="mreC"/>
    <property type="match status" value="1"/>
</dbReference>
<keyword evidence="3 5" id="KW-0133">Cell shape</keyword>
<evidence type="ECO:0000256" key="6">
    <source>
        <dbReference type="SAM" id="Coils"/>
    </source>
</evidence>
<sequence length="276" mass="30240">MLALLEQHRRKIVALVLLVVPLVMIATSAGASLGDEKSAPARFAAVPMGWTQSKIAAVIGVGGFWSGWGQADVVEENERLREEVAQLREENTRLIGVLQENGRLRELVGFQARRPEHQLVPARVIGRDITPYFRVLKVQISSEAELKPRMPVVSAQGVVGQIHQVFEGYADVVLVSDPRSSIDTVSQRNRAQGVVEGLGHERDYLARVSYLSEGDELQTGDVMVTSGMGGIFPRELIVGTISEVSESRRGLFQEVIVTPAVDFSRLEEVFVITGAE</sequence>
<organism evidence="8 9">
    <name type="scientific">Lujinxingia litoralis</name>
    <dbReference type="NCBI Taxonomy" id="2211119"/>
    <lineage>
        <taxon>Bacteria</taxon>
        <taxon>Deltaproteobacteria</taxon>
        <taxon>Bradymonadales</taxon>
        <taxon>Lujinxingiaceae</taxon>
        <taxon>Lujinxingia</taxon>
    </lineage>
</organism>
<dbReference type="Pfam" id="PF04085">
    <property type="entry name" value="MreC"/>
    <property type="match status" value="1"/>
</dbReference>
<dbReference type="PIRSF" id="PIRSF038471">
    <property type="entry name" value="MreC"/>
    <property type="match status" value="1"/>
</dbReference>
<accession>A0A328C8L6</accession>
<evidence type="ECO:0000256" key="4">
    <source>
        <dbReference type="ARBA" id="ARBA00032089"/>
    </source>
</evidence>
<keyword evidence="9" id="KW-1185">Reference proteome</keyword>
<feature type="domain" description="Rod shape-determining protein MreC beta-barrel core" evidence="7">
    <location>
        <begin position="124"/>
        <end position="272"/>
    </location>
</feature>
<name>A0A328C8L6_9DELT</name>
<comment type="similarity">
    <text evidence="1 5">Belongs to the MreC family.</text>
</comment>
<dbReference type="GO" id="GO:0005886">
    <property type="term" value="C:plasma membrane"/>
    <property type="evidence" value="ECO:0007669"/>
    <property type="project" value="TreeGrafter"/>
</dbReference>
<comment type="caution">
    <text evidence="8">The sequence shown here is derived from an EMBL/GenBank/DDBJ whole genome shotgun (WGS) entry which is preliminary data.</text>
</comment>
<keyword evidence="6" id="KW-0175">Coiled coil</keyword>
<dbReference type="GO" id="GO:0008360">
    <property type="term" value="P:regulation of cell shape"/>
    <property type="evidence" value="ECO:0007669"/>
    <property type="project" value="UniProtKB-KW"/>
</dbReference>
<comment type="function">
    <text evidence="5">Involved in formation and maintenance of cell shape.</text>
</comment>
<evidence type="ECO:0000256" key="2">
    <source>
        <dbReference type="ARBA" id="ARBA00013855"/>
    </source>
</evidence>
<evidence type="ECO:0000256" key="5">
    <source>
        <dbReference type="PIRNR" id="PIRNR038471"/>
    </source>
</evidence>
<evidence type="ECO:0000259" key="7">
    <source>
        <dbReference type="Pfam" id="PF04085"/>
    </source>
</evidence>
<dbReference type="OrthoDB" id="9808025at2"/>
<dbReference type="Gene3D" id="2.40.10.350">
    <property type="entry name" value="Rod shape-determining protein MreC, domain 2"/>
    <property type="match status" value="1"/>
</dbReference>
<dbReference type="InterPro" id="IPR055342">
    <property type="entry name" value="MreC_beta-barrel_core"/>
</dbReference>
<feature type="coiled-coil region" evidence="6">
    <location>
        <begin position="70"/>
        <end position="97"/>
    </location>
</feature>
<evidence type="ECO:0000313" key="8">
    <source>
        <dbReference type="EMBL" id="RAL23502.1"/>
    </source>
</evidence>
<dbReference type="PANTHER" id="PTHR34138">
    <property type="entry name" value="CELL SHAPE-DETERMINING PROTEIN MREC"/>
    <property type="match status" value="1"/>
</dbReference>
<dbReference type="InterPro" id="IPR007221">
    <property type="entry name" value="MreC"/>
</dbReference>
<dbReference type="PANTHER" id="PTHR34138:SF1">
    <property type="entry name" value="CELL SHAPE-DETERMINING PROTEIN MREC"/>
    <property type="match status" value="1"/>
</dbReference>
<dbReference type="Proteomes" id="UP000249169">
    <property type="component" value="Unassembled WGS sequence"/>
</dbReference>
<dbReference type="EMBL" id="QHKO01000002">
    <property type="protein sequence ID" value="RAL23502.1"/>
    <property type="molecule type" value="Genomic_DNA"/>
</dbReference>
<proteinExistence type="inferred from homology"/>
<dbReference type="AlphaFoldDB" id="A0A328C8L6"/>